<organism evidence="1 2">
    <name type="scientific">Oedothorax gibbosus</name>
    <dbReference type="NCBI Taxonomy" id="931172"/>
    <lineage>
        <taxon>Eukaryota</taxon>
        <taxon>Metazoa</taxon>
        <taxon>Ecdysozoa</taxon>
        <taxon>Arthropoda</taxon>
        <taxon>Chelicerata</taxon>
        <taxon>Arachnida</taxon>
        <taxon>Araneae</taxon>
        <taxon>Araneomorphae</taxon>
        <taxon>Entelegynae</taxon>
        <taxon>Araneoidea</taxon>
        <taxon>Linyphiidae</taxon>
        <taxon>Erigoninae</taxon>
        <taxon>Oedothorax</taxon>
    </lineage>
</organism>
<evidence type="ECO:0000313" key="1">
    <source>
        <dbReference type="EMBL" id="KAG8179631.1"/>
    </source>
</evidence>
<comment type="caution">
    <text evidence="1">The sequence shown here is derived from an EMBL/GenBank/DDBJ whole genome shotgun (WGS) entry which is preliminary data.</text>
</comment>
<gene>
    <name evidence="1" type="ORF">JTE90_026248</name>
</gene>
<dbReference type="AlphaFoldDB" id="A0AAV6U6Q2"/>
<sequence length="97" mass="11062">MGPSLPQKKAKFVVPATQNSQNPNYVFEYHATACRVRFHSNKNMHGQKDHPEKNRSVLGAKHLTPTVLRKAVKHFVVCSWKAPEIQINCQARGRTNR</sequence>
<accession>A0AAV6U6Q2</accession>
<reference evidence="1 2" key="1">
    <citation type="journal article" date="2022" name="Nat. Ecol. Evol.">
        <title>A masculinizing supergene underlies an exaggerated male reproductive morph in a spider.</title>
        <authorList>
            <person name="Hendrickx F."/>
            <person name="De Corte Z."/>
            <person name="Sonet G."/>
            <person name="Van Belleghem S.M."/>
            <person name="Kostlbacher S."/>
            <person name="Vangestel C."/>
        </authorList>
    </citation>
    <scope>NUCLEOTIDE SEQUENCE [LARGE SCALE GENOMIC DNA]</scope>
    <source>
        <strain evidence="1">W744_W776</strain>
    </source>
</reference>
<keyword evidence="2" id="KW-1185">Reference proteome</keyword>
<name>A0AAV6U6Q2_9ARAC</name>
<protein>
    <submittedName>
        <fullName evidence="1">Uncharacterized protein</fullName>
    </submittedName>
</protein>
<proteinExistence type="predicted"/>
<dbReference type="EMBL" id="JAFNEN010000611">
    <property type="protein sequence ID" value="KAG8179631.1"/>
    <property type="molecule type" value="Genomic_DNA"/>
</dbReference>
<dbReference type="Proteomes" id="UP000827092">
    <property type="component" value="Unassembled WGS sequence"/>
</dbReference>
<evidence type="ECO:0000313" key="2">
    <source>
        <dbReference type="Proteomes" id="UP000827092"/>
    </source>
</evidence>